<sequence length="481" mass="55627">MLKTNHFYIDFMEGCHVDHYVKDTLLTHFGDIQFHFSTITEGQRPECKYDLFIARYEQFRKIEHIIALKDDYEEILLIDVPVDEFIFKFFSEHIRITILKKPLLNNELSSFLFNYMNRVLYHSEHKILDNLLKNAQNSIVIADLDGNIIYANAYFQALCGYNNAELISNSPRIIKSDYHDDAFYKELWLTITSGNVWEGIFINKSKDNILFYEEATISPIKDGHGNIEKYLKIGKNITREKLLLDHLSQEVKLARTVLDSLLPSPLGDDFLQFDYHMIHYNEIGGDFIYFNKTSPTTYHFALIDVMGHGVSSALVAITLTQMFKDYINFKSLGDSVKAINKLLCDLNTAENDRSLFVTGLFLEFDLRNDELKVINAGHPDLIIKMKSGEISHLASNNMLLGVLDENIFESYKLTLSPIHRVLCFTDGLFETHNISYDMALDILDESITHLGNQKFYEGIMHSFSKNQHINDDITICKIEFL</sequence>
<dbReference type="InterPro" id="IPR036457">
    <property type="entry name" value="PPM-type-like_dom_sf"/>
</dbReference>
<dbReference type="InterPro" id="IPR035965">
    <property type="entry name" value="PAS-like_dom_sf"/>
</dbReference>
<protein>
    <submittedName>
        <fullName evidence="4">SpoIIE family protein phosphatase</fullName>
    </submittedName>
</protein>
<evidence type="ECO:0000313" key="5">
    <source>
        <dbReference type="Proteomes" id="UP000614200"/>
    </source>
</evidence>
<dbReference type="RefSeq" id="WP_194702570.1">
    <property type="nucleotide sequence ID" value="NZ_JADKNH010000008.1"/>
</dbReference>
<dbReference type="InterPro" id="IPR000700">
    <property type="entry name" value="PAS-assoc_C"/>
</dbReference>
<dbReference type="CDD" id="cd00130">
    <property type="entry name" value="PAS"/>
    <property type="match status" value="1"/>
</dbReference>
<dbReference type="SMART" id="SM00091">
    <property type="entry name" value="PAS"/>
    <property type="match status" value="1"/>
</dbReference>
<dbReference type="SUPFAM" id="SSF81606">
    <property type="entry name" value="PP2C-like"/>
    <property type="match status" value="1"/>
</dbReference>
<name>A0ABR9ZW02_9FIRM</name>
<feature type="domain" description="PAC" evidence="3">
    <location>
        <begin position="195"/>
        <end position="249"/>
    </location>
</feature>
<dbReference type="InterPro" id="IPR000014">
    <property type="entry name" value="PAS"/>
</dbReference>
<comment type="caution">
    <text evidence="4">The sequence shown here is derived from an EMBL/GenBank/DDBJ whole genome shotgun (WGS) entry which is preliminary data.</text>
</comment>
<dbReference type="Gene3D" id="3.30.450.20">
    <property type="entry name" value="PAS domain"/>
    <property type="match status" value="1"/>
</dbReference>
<dbReference type="PANTHER" id="PTHR43156:SF2">
    <property type="entry name" value="STAGE II SPORULATION PROTEIN E"/>
    <property type="match status" value="1"/>
</dbReference>
<dbReference type="PANTHER" id="PTHR43156">
    <property type="entry name" value="STAGE II SPORULATION PROTEIN E-RELATED"/>
    <property type="match status" value="1"/>
</dbReference>
<dbReference type="EMBL" id="JADKNH010000008">
    <property type="protein sequence ID" value="MBF4694338.1"/>
    <property type="molecule type" value="Genomic_DNA"/>
</dbReference>
<evidence type="ECO:0000313" key="4">
    <source>
        <dbReference type="EMBL" id="MBF4694338.1"/>
    </source>
</evidence>
<dbReference type="InterPro" id="IPR001932">
    <property type="entry name" value="PPM-type_phosphatase-like_dom"/>
</dbReference>
<dbReference type="PROSITE" id="PS50112">
    <property type="entry name" value="PAS"/>
    <property type="match status" value="1"/>
</dbReference>
<feature type="domain" description="PAS" evidence="2">
    <location>
        <begin position="124"/>
        <end position="181"/>
    </location>
</feature>
<gene>
    <name evidence="4" type="ORF">ISU02_14545</name>
</gene>
<dbReference type="Pfam" id="PF13426">
    <property type="entry name" value="PAS_9"/>
    <property type="match status" value="1"/>
</dbReference>
<keyword evidence="5" id="KW-1185">Reference proteome</keyword>
<accession>A0ABR9ZW02</accession>
<evidence type="ECO:0000259" key="3">
    <source>
        <dbReference type="PROSITE" id="PS50113"/>
    </source>
</evidence>
<dbReference type="Proteomes" id="UP000614200">
    <property type="component" value="Unassembled WGS sequence"/>
</dbReference>
<dbReference type="NCBIfam" id="TIGR00229">
    <property type="entry name" value="sensory_box"/>
    <property type="match status" value="1"/>
</dbReference>
<dbReference type="SMART" id="SM00331">
    <property type="entry name" value="PP2C_SIG"/>
    <property type="match status" value="1"/>
</dbReference>
<keyword evidence="1" id="KW-0378">Hydrolase</keyword>
<evidence type="ECO:0000259" key="2">
    <source>
        <dbReference type="PROSITE" id="PS50112"/>
    </source>
</evidence>
<dbReference type="PROSITE" id="PS50113">
    <property type="entry name" value="PAC"/>
    <property type="match status" value="1"/>
</dbReference>
<reference evidence="4 5" key="1">
    <citation type="submission" date="2020-11" db="EMBL/GenBank/DDBJ databases">
        <title>Fusibacter basophilias sp. nov.</title>
        <authorList>
            <person name="Qiu D."/>
        </authorList>
    </citation>
    <scope>NUCLEOTIDE SEQUENCE [LARGE SCALE GENOMIC DNA]</scope>
    <source>
        <strain evidence="4 5">Q10-2</strain>
    </source>
</reference>
<dbReference type="Gene3D" id="3.60.40.10">
    <property type="entry name" value="PPM-type phosphatase domain"/>
    <property type="match status" value="1"/>
</dbReference>
<dbReference type="InterPro" id="IPR052016">
    <property type="entry name" value="Bact_Sigma-Reg"/>
</dbReference>
<evidence type="ECO:0000256" key="1">
    <source>
        <dbReference type="ARBA" id="ARBA00022801"/>
    </source>
</evidence>
<dbReference type="Pfam" id="PF07228">
    <property type="entry name" value="SpoIIE"/>
    <property type="match status" value="1"/>
</dbReference>
<organism evidence="4 5">
    <name type="scientific">Fusibacter ferrireducens</name>
    <dbReference type="NCBI Taxonomy" id="2785058"/>
    <lineage>
        <taxon>Bacteria</taxon>
        <taxon>Bacillati</taxon>
        <taxon>Bacillota</taxon>
        <taxon>Clostridia</taxon>
        <taxon>Eubacteriales</taxon>
        <taxon>Eubacteriales Family XII. Incertae Sedis</taxon>
        <taxon>Fusibacter</taxon>
    </lineage>
</organism>
<proteinExistence type="predicted"/>
<dbReference type="SUPFAM" id="SSF55785">
    <property type="entry name" value="PYP-like sensor domain (PAS domain)"/>
    <property type="match status" value="1"/>
</dbReference>